<gene>
    <name evidence="1" type="ORF">BDR25DRAFT_303801</name>
</gene>
<evidence type="ECO:0000313" key="2">
    <source>
        <dbReference type="Proteomes" id="UP000799755"/>
    </source>
</evidence>
<comment type="caution">
    <text evidence="1">The sequence shown here is derived from an EMBL/GenBank/DDBJ whole genome shotgun (WGS) entry which is preliminary data.</text>
</comment>
<accession>A0ACB6QTB1</accession>
<keyword evidence="2" id="KW-1185">Reference proteome</keyword>
<evidence type="ECO:0000313" key="1">
    <source>
        <dbReference type="EMBL" id="KAF2470253.1"/>
    </source>
</evidence>
<reference evidence="1" key="1">
    <citation type="journal article" date="2020" name="Stud. Mycol.">
        <title>101 Dothideomycetes genomes: a test case for predicting lifestyles and emergence of pathogens.</title>
        <authorList>
            <person name="Haridas S."/>
            <person name="Albert R."/>
            <person name="Binder M."/>
            <person name="Bloem J."/>
            <person name="Labutti K."/>
            <person name="Salamov A."/>
            <person name="Andreopoulos B."/>
            <person name="Baker S."/>
            <person name="Barry K."/>
            <person name="Bills G."/>
            <person name="Bluhm B."/>
            <person name="Cannon C."/>
            <person name="Castanera R."/>
            <person name="Culley D."/>
            <person name="Daum C."/>
            <person name="Ezra D."/>
            <person name="Gonzalez J."/>
            <person name="Henrissat B."/>
            <person name="Kuo A."/>
            <person name="Liang C."/>
            <person name="Lipzen A."/>
            <person name="Lutzoni F."/>
            <person name="Magnuson J."/>
            <person name="Mondo S."/>
            <person name="Nolan M."/>
            <person name="Ohm R."/>
            <person name="Pangilinan J."/>
            <person name="Park H.-J."/>
            <person name="Ramirez L."/>
            <person name="Alfaro M."/>
            <person name="Sun H."/>
            <person name="Tritt A."/>
            <person name="Yoshinaga Y."/>
            <person name="Zwiers L.-H."/>
            <person name="Turgeon B."/>
            <person name="Goodwin S."/>
            <person name="Spatafora J."/>
            <person name="Crous P."/>
            <person name="Grigoriev I."/>
        </authorList>
    </citation>
    <scope>NUCLEOTIDE SEQUENCE</scope>
    <source>
        <strain evidence="1">ATCC 200398</strain>
    </source>
</reference>
<proteinExistence type="predicted"/>
<sequence>MLLGPVVALSGILVVLALCAEAFPPQADGYVDVGNASAVKSVVWHIVLLKVIANGLSGLGGGIVGDGRRIVDGHLALVDVGDDVVPVSLAAGMSLLCFRSYGL</sequence>
<organism evidence="1 2">
    <name type="scientific">Lindgomyces ingoldianus</name>
    <dbReference type="NCBI Taxonomy" id="673940"/>
    <lineage>
        <taxon>Eukaryota</taxon>
        <taxon>Fungi</taxon>
        <taxon>Dikarya</taxon>
        <taxon>Ascomycota</taxon>
        <taxon>Pezizomycotina</taxon>
        <taxon>Dothideomycetes</taxon>
        <taxon>Pleosporomycetidae</taxon>
        <taxon>Pleosporales</taxon>
        <taxon>Lindgomycetaceae</taxon>
        <taxon>Lindgomyces</taxon>
    </lineage>
</organism>
<dbReference type="Proteomes" id="UP000799755">
    <property type="component" value="Unassembled WGS sequence"/>
</dbReference>
<dbReference type="EMBL" id="MU003508">
    <property type="protein sequence ID" value="KAF2470253.1"/>
    <property type="molecule type" value="Genomic_DNA"/>
</dbReference>
<name>A0ACB6QTB1_9PLEO</name>
<protein>
    <submittedName>
        <fullName evidence="1">Uncharacterized protein</fullName>
    </submittedName>
</protein>